<keyword evidence="10" id="KW-1185">Reference proteome</keyword>
<dbReference type="PANTHER" id="PTHR15492:SF1">
    <property type="entry name" value="CYCLIN-D1-BINDING PROTEIN 1"/>
    <property type="match status" value="1"/>
</dbReference>
<evidence type="ECO:0000256" key="3">
    <source>
        <dbReference type="ARBA" id="ARBA00008940"/>
    </source>
</evidence>
<protein>
    <recommendedName>
        <fullName evidence="11">Cyclin-D1-binding protein 1</fullName>
    </recommendedName>
</protein>
<evidence type="ECO:0000313" key="10">
    <source>
        <dbReference type="Proteomes" id="UP000694406"/>
    </source>
</evidence>
<evidence type="ECO:0008006" key="11">
    <source>
        <dbReference type="Google" id="ProtNLM"/>
    </source>
</evidence>
<reference evidence="9" key="1">
    <citation type="submission" date="2025-08" db="UniProtKB">
        <authorList>
            <consortium name="Ensembl"/>
        </authorList>
    </citation>
    <scope>IDENTIFICATION</scope>
</reference>
<evidence type="ECO:0000259" key="7">
    <source>
        <dbReference type="Pfam" id="PF13324"/>
    </source>
</evidence>
<dbReference type="Gene3D" id="1.20.1420.10">
    <property type="entry name" value="Talin, central domain"/>
    <property type="match status" value="1"/>
</dbReference>
<dbReference type="GeneTree" id="ENSGT00390000018016"/>
<dbReference type="AlphaFoldDB" id="A0A8C5RQ16"/>
<dbReference type="PANTHER" id="PTHR15492">
    <property type="entry name" value="CYCLIN D1-BINDING PROTEIN 1"/>
    <property type="match status" value="1"/>
</dbReference>
<dbReference type="GO" id="GO:0005634">
    <property type="term" value="C:nucleus"/>
    <property type="evidence" value="ECO:0007669"/>
    <property type="project" value="UniProtKB-SubCell"/>
</dbReference>
<dbReference type="Ensembl" id="ENSLLTT00000005961.1">
    <property type="protein sequence ID" value="ENSLLTP00000005729.1"/>
    <property type="gene ID" value="ENSLLTG00000004384.1"/>
</dbReference>
<evidence type="ECO:0000313" key="9">
    <source>
        <dbReference type="Ensembl" id="ENSLLTP00000005729.1"/>
    </source>
</evidence>
<keyword evidence="5" id="KW-0539">Nucleus</keyword>
<evidence type="ECO:0000256" key="6">
    <source>
        <dbReference type="ARBA" id="ARBA00023306"/>
    </source>
</evidence>
<keyword evidence="4" id="KW-0963">Cytoplasm</keyword>
<dbReference type="FunFam" id="1.20.1410.10:FF:000005">
    <property type="entry name" value="cyclin-D1-binding protein 1"/>
    <property type="match status" value="1"/>
</dbReference>
<accession>A0A8C5RQ16</accession>
<reference evidence="9" key="2">
    <citation type="submission" date="2025-09" db="UniProtKB">
        <authorList>
            <consortium name="Ensembl"/>
        </authorList>
    </citation>
    <scope>IDENTIFICATION</scope>
</reference>
<comment type="subcellular location">
    <subcellularLocation>
        <location evidence="2">Cytoplasm</location>
    </subcellularLocation>
    <subcellularLocation>
        <location evidence="1">Nucleus</location>
    </subcellularLocation>
</comment>
<dbReference type="Gene3D" id="1.20.1410.10">
    <property type="entry name" value="I/LWEQ domain"/>
    <property type="match status" value="1"/>
</dbReference>
<keyword evidence="6" id="KW-0131">Cell cycle</keyword>
<comment type="similarity">
    <text evidence="3">Belongs to the CCNDBP1 family.</text>
</comment>
<organism evidence="9 10">
    <name type="scientific">Laticauda laticaudata</name>
    <name type="common">Blue-ringed sea krait</name>
    <name type="synonym">Blue-lipped sea krait</name>
    <dbReference type="NCBI Taxonomy" id="8630"/>
    <lineage>
        <taxon>Eukaryota</taxon>
        <taxon>Metazoa</taxon>
        <taxon>Chordata</taxon>
        <taxon>Craniata</taxon>
        <taxon>Vertebrata</taxon>
        <taxon>Euteleostomi</taxon>
        <taxon>Lepidosauria</taxon>
        <taxon>Squamata</taxon>
        <taxon>Bifurcata</taxon>
        <taxon>Unidentata</taxon>
        <taxon>Episquamata</taxon>
        <taxon>Toxicofera</taxon>
        <taxon>Serpentes</taxon>
        <taxon>Colubroidea</taxon>
        <taxon>Elapidae</taxon>
        <taxon>Laticaudinae</taxon>
        <taxon>Laticauda</taxon>
    </lineage>
</organism>
<dbReference type="InterPro" id="IPR049317">
    <property type="entry name" value="GCIP-like_N"/>
</dbReference>
<evidence type="ECO:0000256" key="5">
    <source>
        <dbReference type="ARBA" id="ARBA00023242"/>
    </source>
</evidence>
<name>A0A8C5RQ16_LATLA</name>
<evidence type="ECO:0000259" key="8">
    <source>
        <dbReference type="Pfam" id="PF20936"/>
    </source>
</evidence>
<evidence type="ECO:0000256" key="1">
    <source>
        <dbReference type="ARBA" id="ARBA00004123"/>
    </source>
</evidence>
<dbReference type="InterPro" id="IPR049318">
    <property type="entry name" value="GCIP_C"/>
</dbReference>
<dbReference type="InterPro" id="IPR026907">
    <property type="entry name" value="GCIP-like"/>
</dbReference>
<sequence length="379" mass="39652">MEALREALREALAGLRGAGGGGGGEAFDRGRFWEALGAGAAAAAAGRAGQASVSGRASLTRHPRFPPLAAGAFGAASREATRLSLAAARAQTCETLSEEVRSAIIGAVLVCYQLPESQGKALNNAVRCATIQMVEGMVQLIEVILRTPQASLSQEQLISTGGVWEACDRVSCLPHDNLAAATLAISSCLELIKDALEEMEQMQTEGGASPGDLLEEEDLGFPGYRGFSWTDDERQLLGPCRGLVKATKAGLRKLLAAMRTHGGADTAEQVAQLDALAEAAAELSPSVDELVLSLCPPVNQLALRLNAGKLASVLMKMLEITRTSHVCPPSEESWVRFLAEAVDHNLGKIKDATRGLLGDPGSAGEGWCCTGDTRPEGQP</sequence>
<proteinExistence type="inferred from homology"/>
<dbReference type="Pfam" id="PF20936">
    <property type="entry name" value="GCIP_C"/>
    <property type="match status" value="1"/>
</dbReference>
<feature type="domain" description="Cyclin-D1-binding protein 1-like C-terminal" evidence="8">
    <location>
        <begin position="216"/>
        <end position="319"/>
    </location>
</feature>
<evidence type="ECO:0000256" key="2">
    <source>
        <dbReference type="ARBA" id="ARBA00004496"/>
    </source>
</evidence>
<dbReference type="Proteomes" id="UP000694406">
    <property type="component" value="Unplaced"/>
</dbReference>
<feature type="domain" description="Cyclin-D1-binding protein 1-like N-terminal" evidence="7">
    <location>
        <begin position="75"/>
        <end position="204"/>
    </location>
</feature>
<evidence type="ECO:0000256" key="4">
    <source>
        <dbReference type="ARBA" id="ARBA00022490"/>
    </source>
</evidence>
<dbReference type="GO" id="GO:0005737">
    <property type="term" value="C:cytoplasm"/>
    <property type="evidence" value="ECO:0007669"/>
    <property type="project" value="UniProtKB-SubCell"/>
</dbReference>
<dbReference type="Pfam" id="PF13324">
    <property type="entry name" value="GCIP_N"/>
    <property type="match status" value="1"/>
</dbReference>